<keyword evidence="5 8" id="KW-0732">Signal</keyword>
<gene>
    <name evidence="9" type="ORF">SAMN02982985_02146</name>
</gene>
<keyword evidence="10" id="KW-1185">Reference proteome</keyword>
<organism evidence="9 10">
    <name type="scientific">Rugamonas rubra</name>
    <dbReference type="NCBI Taxonomy" id="758825"/>
    <lineage>
        <taxon>Bacteria</taxon>
        <taxon>Pseudomonadati</taxon>
        <taxon>Pseudomonadota</taxon>
        <taxon>Betaproteobacteria</taxon>
        <taxon>Burkholderiales</taxon>
        <taxon>Oxalobacteraceae</taxon>
        <taxon>Telluria group</taxon>
        <taxon>Rugamonas</taxon>
    </lineage>
</organism>
<dbReference type="Proteomes" id="UP000199470">
    <property type="component" value="Unassembled WGS sequence"/>
</dbReference>
<evidence type="ECO:0000256" key="7">
    <source>
        <dbReference type="ARBA" id="ARBA00023237"/>
    </source>
</evidence>
<accession>A0A1I4LZ18</accession>
<dbReference type="Gene3D" id="2.40.160.60">
    <property type="entry name" value="Outer membrane protein transport protein (OMPP1/FadL/TodX)"/>
    <property type="match status" value="1"/>
</dbReference>
<name>A0A1I4LZ18_9BURK</name>
<dbReference type="InterPro" id="IPR005017">
    <property type="entry name" value="OMPP1/FadL/TodX"/>
</dbReference>
<keyword evidence="3" id="KW-1134">Transmembrane beta strand</keyword>
<evidence type="ECO:0000256" key="5">
    <source>
        <dbReference type="ARBA" id="ARBA00022729"/>
    </source>
</evidence>
<proteinExistence type="inferred from homology"/>
<feature type="signal peptide" evidence="8">
    <location>
        <begin position="1"/>
        <end position="48"/>
    </location>
</feature>
<dbReference type="GO" id="GO:0015483">
    <property type="term" value="F:long-chain fatty acid transporting porin activity"/>
    <property type="evidence" value="ECO:0007669"/>
    <property type="project" value="TreeGrafter"/>
</dbReference>
<keyword evidence="6" id="KW-0472">Membrane</keyword>
<protein>
    <submittedName>
        <fullName evidence="9">Long-chain fatty acid transport protein</fullName>
    </submittedName>
</protein>
<dbReference type="RefSeq" id="WP_093387408.1">
    <property type="nucleotide sequence ID" value="NZ_FOTW01000010.1"/>
</dbReference>
<feature type="chain" id="PRO_5011687727" evidence="8">
    <location>
        <begin position="49"/>
        <end position="559"/>
    </location>
</feature>
<dbReference type="EMBL" id="FOTW01000010">
    <property type="protein sequence ID" value="SFL96408.1"/>
    <property type="molecule type" value="Genomic_DNA"/>
</dbReference>
<evidence type="ECO:0000256" key="4">
    <source>
        <dbReference type="ARBA" id="ARBA00022692"/>
    </source>
</evidence>
<keyword evidence="4" id="KW-0812">Transmembrane</keyword>
<dbReference type="AlphaFoldDB" id="A0A1I4LZ18"/>
<comment type="similarity">
    <text evidence="2">Belongs to the OmpP1/FadL family.</text>
</comment>
<evidence type="ECO:0000313" key="9">
    <source>
        <dbReference type="EMBL" id="SFL96408.1"/>
    </source>
</evidence>
<comment type="subcellular location">
    <subcellularLocation>
        <location evidence="1">Cell outer membrane</location>
        <topology evidence="1">Multi-pass membrane protein</topology>
    </subcellularLocation>
</comment>
<dbReference type="OrthoDB" id="19849at2"/>
<evidence type="ECO:0000256" key="8">
    <source>
        <dbReference type="SAM" id="SignalP"/>
    </source>
</evidence>
<evidence type="ECO:0000256" key="1">
    <source>
        <dbReference type="ARBA" id="ARBA00004571"/>
    </source>
</evidence>
<dbReference type="GO" id="GO:0009279">
    <property type="term" value="C:cell outer membrane"/>
    <property type="evidence" value="ECO:0007669"/>
    <property type="project" value="UniProtKB-SubCell"/>
</dbReference>
<evidence type="ECO:0000256" key="3">
    <source>
        <dbReference type="ARBA" id="ARBA00022452"/>
    </source>
</evidence>
<dbReference type="PANTHER" id="PTHR35093:SF8">
    <property type="entry name" value="OUTER MEMBRANE PROTEIN NMB0088-RELATED"/>
    <property type="match status" value="1"/>
</dbReference>
<evidence type="ECO:0000313" key="10">
    <source>
        <dbReference type="Proteomes" id="UP000199470"/>
    </source>
</evidence>
<dbReference type="PANTHER" id="PTHR35093">
    <property type="entry name" value="OUTER MEMBRANE PROTEIN NMB0088-RELATED"/>
    <property type="match status" value="1"/>
</dbReference>
<evidence type="ECO:0000256" key="2">
    <source>
        <dbReference type="ARBA" id="ARBA00008163"/>
    </source>
</evidence>
<keyword evidence="7" id="KW-0998">Cell outer membrane</keyword>
<reference evidence="9 10" key="1">
    <citation type="submission" date="2016-10" db="EMBL/GenBank/DDBJ databases">
        <authorList>
            <person name="de Groot N.N."/>
        </authorList>
    </citation>
    <scope>NUCLEOTIDE SEQUENCE [LARGE SCALE GENOMIC DNA]</scope>
    <source>
        <strain evidence="9 10">ATCC 43154</strain>
    </source>
</reference>
<evidence type="ECO:0000256" key="6">
    <source>
        <dbReference type="ARBA" id="ARBA00023136"/>
    </source>
</evidence>
<dbReference type="SUPFAM" id="SSF56935">
    <property type="entry name" value="Porins"/>
    <property type="match status" value="1"/>
</dbReference>
<dbReference type="STRING" id="758825.SAMN02982985_02146"/>
<sequence>MRATATAAGRAGARAGLGARLGTAAGAAPLRLLAVAAAAAVCAAPARAALTENLTTSVAAMALGNAVTADPPGIDSIHFNPAGLARLSGDSESFHAFGASIRSASGFQAPPGFEVGGWSNDPVSGQSGGPVRQGMYVPAYGKPGWRLPGVIIPGVGMAWNKAGSPFTFATQSYMSQAMSLDRTKDVNDPAQFGGRQVQLQRLVYLAPSVGYKFSDTLRFGVSVPIAHSAFVVDTNMRFPNELLGVFGKLQQGWCPEDGGNIIDTFGFGVCGGGKEGMVNPFKKAAHMRLEMTAPFDPTINLGVLWEPRPWFALGAVYQGGSKTSYSGTYVFNTEPMLRNFVHGLNASLLGPIAGAVLGFPSSIPAQQKGNLSATIPFPMHLQVGVKLKPVKYVQLNVDASYAKWGEWKELTFQFDQSIKLLEVARLYGIPNSSKLTIPRGYKSVLNFGFGLQLFPTEKLTLRMGYEPRKSSIPSDKIDLIAPLPDTKLYGLGLNYKLGKNSDISVSGAYMVGKFKVPANSDCNLNCNTFLNVIYNPYAGLDVSGDIRVRYMGVNFSHRF</sequence>
<dbReference type="Pfam" id="PF03349">
    <property type="entry name" value="Toluene_X"/>
    <property type="match status" value="1"/>
</dbReference>